<dbReference type="Gene3D" id="3.40.50.720">
    <property type="entry name" value="NAD(P)-binding Rossmann-like Domain"/>
    <property type="match status" value="1"/>
</dbReference>
<protein>
    <recommendedName>
        <fullName evidence="5">Homospermidine synthase</fullName>
    </recommendedName>
</protein>
<feature type="domain" description="Saccharopine dehydrogenase-like C-terminal" evidence="2">
    <location>
        <begin position="193"/>
        <end position="491"/>
    </location>
</feature>
<organism evidence="3 4">
    <name type="scientific">Rotaria socialis</name>
    <dbReference type="NCBI Taxonomy" id="392032"/>
    <lineage>
        <taxon>Eukaryota</taxon>
        <taxon>Metazoa</taxon>
        <taxon>Spiralia</taxon>
        <taxon>Gnathifera</taxon>
        <taxon>Rotifera</taxon>
        <taxon>Eurotatoria</taxon>
        <taxon>Bdelloidea</taxon>
        <taxon>Philodinida</taxon>
        <taxon>Philodinidae</taxon>
        <taxon>Rotaria</taxon>
    </lineage>
</organism>
<dbReference type="InterPro" id="IPR005097">
    <property type="entry name" value="Sacchrp_dh_NADP-bd"/>
</dbReference>
<evidence type="ECO:0000313" key="4">
    <source>
        <dbReference type="Proteomes" id="UP000663825"/>
    </source>
</evidence>
<name>A0A817PN00_9BILA</name>
<dbReference type="Proteomes" id="UP000663825">
    <property type="component" value="Unassembled WGS sequence"/>
</dbReference>
<dbReference type="InterPro" id="IPR032095">
    <property type="entry name" value="Sacchrp_dh-like_C"/>
</dbReference>
<dbReference type="Gene3D" id="3.30.360.30">
    <property type="entry name" value="homospermidine synthase like"/>
    <property type="match status" value="1"/>
</dbReference>
<dbReference type="Pfam" id="PF03435">
    <property type="entry name" value="Sacchrp_dh_NADP"/>
    <property type="match status" value="1"/>
</dbReference>
<dbReference type="Pfam" id="PF16653">
    <property type="entry name" value="Sacchrp_dh_C"/>
    <property type="match status" value="1"/>
</dbReference>
<gene>
    <name evidence="3" type="ORF">TIS948_LOCUS10549</name>
</gene>
<dbReference type="InterPro" id="IPR023181">
    <property type="entry name" value="Homospermid_syn-like_C"/>
</dbReference>
<evidence type="ECO:0000259" key="1">
    <source>
        <dbReference type="Pfam" id="PF03435"/>
    </source>
</evidence>
<reference evidence="3" key="1">
    <citation type="submission" date="2021-02" db="EMBL/GenBank/DDBJ databases">
        <authorList>
            <person name="Nowell W R."/>
        </authorList>
    </citation>
    <scope>NUCLEOTIDE SEQUENCE</scope>
</reference>
<dbReference type="OrthoDB" id="2151234at2759"/>
<accession>A0A817PN00</accession>
<evidence type="ECO:0008006" key="5">
    <source>
        <dbReference type="Google" id="ProtNLM"/>
    </source>
</evidence>
<evidence type="ECO:0000259" key="2">
    <source>
        <dbReference type="Pfam" id="PF16653"/>
    </source>
</evidence>
<dbReference type="EMBL" id="CAJNXB010001430">
    <property type="protein sequence ID" value="CAF3166018.1"/>
    <property type="molecule type" value="Genomic_DNA"/>
</dbReference>
<comment type="caution">
    <text evidence="3">The sequence shown here is derived from an EMBL/GenBank/DDBJ whole genome shotgun (WGS) entry which is preliminary data.</text>
</comment>
<proteinExistence type="predicted"/>
<dbReference type="AlphaFoldDB" id="A0A817PN00"/>
<sequence length="518" mass="58808">MSFAKSYAFHFKVLIIQTNNCVNRRHIFLCITHVDSSSRRLLVIGYGSVSQCTLPLLIDCFLLKKQIHSLTIIDVIDQRARIEPYHKIYNQINYQQEEITVKNYGEILGKYLSDGDILLDLAVNLETRCLLKWCHDHKVCFVNTSVELWDPFGEAYKNDPRLLTLYHRQMQLIQMQNEPTWNKNGATAVLDHGCNPGLVSHFVKRALIDMAQCVVNDKKILISPGEKTDLQKALKTKNYPRLAYLLDIKAIHISERDTQLTNDPKKVNEFVNTWSIDGLAEEAVAPAEMGWGTHEKIVPEGAFFHDEKEGPCNQICLATKGMNTWVRSWVPSGEIIGMVIRHGEAYGISKYLTVHSNDENNNAALYRPTVHYAYLPSDSTISSLVEFRMHNYQLQPKLRILNNEITQGADEVGVLLLGGRYVDAWWTGSVLDIHEARKLAPGQSATTLQVAISVVSALNYCIKHPNQGICLPDDLDVDEVLDISTPYLGQWVSKAADWPPKNDKIRDDWQFTSFQVVD</sequence>
<evidence type="ECO:0000313" key="3">
    <source>
        <dbReference type="EMBL" id="CAF3166018.1"/>
    </source>
</evidence>
<feature type="domain" description="Saccharopine dehydrogenase NADP binding" evidence="1">
    <location>
        <begin position="42"/>
        <end position="189"/>
    </location>
</feature>